<keyword evidence="6" id="KW-0472">Membrane</keyword>
<keyword evidence="5" id="KW-0732">Signal</keyword>
<name>A0ABP8CG32_9FLAO</name>
<proteinExistence type="inferred from homology"/>
<keyword evidence="3" id="KW-1134">Transmembrane beta strand</keyword>
<gene>
    <name evidence="8" type="ORF">GCM10022291_30880</name>
</gene>
<keyword evidence="9" id="KW-1185">Reference proteome</keyword>
<reference evidence="9" key="1">
    <citation type="journal article" date="2019" name="Int. J. Syst. Evol. Microbiol.">
        <title>The Global Catalogue of Microorganisms (GCM) 10K type strain sequencing project: providing services to taxonomists for standard genome sequencing and annotation.</title>
        <authorList>
            <consortium name="The Broad Institute Genomics Platform"/>
            <consortium name="The Broad Institute Genome Sequencing Center for Infectious Disease"/>
            <person name="Wu L."/>
            <person name="Ma J."/>
        </authorList>
    </citation>
    <scope>NUCLEOTIDE SEQUENCE [LARGE SCALE GENOMIC DNA]</scope>
    <source>
        <strain evidence="9">JCM 17630</strain>
    </source>
</reference>
<organism evidence="8 9">
    <name type="scientific">Postechiella marina</name>
    <dbReference type="NCBI Taxonomy" id="943941"/>
    <lineage>
        <taxon>Bacteria</taxon>
        <taxon>Pseudomonadati</taxon>
        <taxon>Bacteroidota</taxon>
        <taxon>Flavobacteriia</taxon>
        <taxon>Flavobacteriales</taxon>
        <taxon>Flavobacteriaceae</taxon>
        <taxon>Postechiella</taxon>
    </lineage>
</organism>
<accession>A0ABP8CG32</accession>
<dbReference type="PANTHER" id="PTHR35093:SF8">
    <property type="entry name" value="OUTER MEMBRANE PROTEIN NMB0088-RELATED"/>
    <property type="match status" value="1"/>
</dbReference>
<evidence type="ECO:0000313" key="8">
    <source>
        <dbReference type="EMBL" id="GAA4238847.1"/>
    </source>
</evidence>
<dbReference type="Pfam" id="PF03349">
    <property type="entry name" value="Toluene_X"/>
    <property type="match status" value="1"/>
</dbReference>
<comment type="caution">
    <text evidence="8">The sequence shown here is derived from an EMBL/GenBank/DDBJ whole genome shotgun (WGS) entry which is preliminary data.</text>
</comment>
<dbReference type="InterPro" id="IPR005017">
    <property type="entry name" value="OMPP1/FadL/TodX"/>
</dbReference>
<evidence type="ECO:0000256" key="4">
    <source>
        <dbReference type="ARBA" id="ARBA00022692"/>
    </source>
</evidence>
<evidence type="ECO:0000256" key="1">
    <source>
        <dbReference type="ARBA" id="ARBA00004571"/>
    </source>
</evidence>
<evidence type="ECO:0000256" key="2">
    <source>
        <dbReference type="ARBA" id="ARBA00008163"/>
    </source>
</evidence>
<dbReference type="Proteomes" id="UP001501496">
    <property type="component" value="Unassembled WGS sequence"/>
</dbReference>
<evidence type="ECO:0000256" key="6">
    <source>
        <dbReference type="ARBA" id="ARBA00023136"/>
    </source>
</evidence>
<evidence type="ECO:0000256" key="3">
    <source>
        <dbReference type="ARBA" id="ARBA00022452"/>
    </source>
</evidence>
<keyword evidence="4" id="KW-0812">Transmembrane</keyword>
<comment type="similarity">
    <text evidence="2">Belongs to the OmpP1/FadL family.</text>
</comment>
<dbReference type="PANTHER" id="PTHR35093">
    <property type="entry name" value="OUTER MEMBRANE PROTEIN NMB0088-RELATED"/>
    <property type="match status" value="1"/>
</dbReference>
<evidence type="ECO:0000313" key="9">
    <source>
        <dbReference type="Proteomes" id="UP001501496"/>
    </source>
</evidence>
<keyword evidence="7" id="KW-0998">Cell outer membrane</keyword>
<sequence length="495" mass="54837">MPLLNAQDITDALRYSQSEVQGTARFRALSGAFGALGGDMSAVSINPAGSAVFSQSHASFSVNILDYTNDTQYFGGEASTNNSDFSLNQGGASFVFRNNNTSSPWKKFTIGVAYDKTSDYEDDWFAAGINTNVNTNFDNTIASYFFDYANGLPLGDISTLEGESIADAYADIGAAYGFGHQQAFLGFESYILQPVDIDDDNNTEYLINLENGNFTHDYSYLSTGYNGKIAFNMAAQYGDNLYLGINLNSHFIDYERSTRLYETNGNGGLINEIDFRNTLRTTGNGFSFQIGSIIKLSKELRLGLTYDSPTWYTIEEETTQFLDTSELVAQDLDVIDPGIINVYPEYKLQTPAKFTGSLAYVVGKQGLISFDYSRKDYGNAKFKPTGDFTAQNNQINSELAAAATYRLGGEYKYEQFSFRGGYRFEESPYENGTTVGDLNGYSLGVGYNFGNTRFDITFDQYMRDFETPMFNQGLTSPILLDKTNSNITLSLSFNI</sequence>
<protein>
    <submittedName>
        <fullName evidence="8">Outer membrane protein transport protein</fullName>
    </submittedName>
</protein>
<dbReference type="SUPFAM" id="SSF56935">
    <property type="entry name" value="Porins"/>
    <property type="match status" value="1"/>
</dbReference>
<comment type="subcellular location">
    <subcellularLocation>
        <location evidence="1">Cell outer membrane</location>
        <topology evidence="1">Multi-pass membrane protein</topology>
    </subcellularLocation>
</comment>
<dbReference type="Gene3D" id="2.40.160.60">
    <property type="entry name" value="Outer membrane protein transport protein (OMPP1/FadL/TodX)"/>
    <property type="match status" value="2"/>
</dbReference>
<evidence type="ECO:0000256" key="5">
    <source>
        <dbReference type="ARBA" id="ARBA00022729"/>
    </source>
</evidence>
<evidence type="ECO:0000256" key="7">
    <source>
        <dbReference type="ARBA" id="ARBA00023237"/>
    </source>
</evidence>
<dbReference type="EMBL" id="BAABCA010000007">
    <property type="protein sequence ID" value="GAA4238847.1"/>
    <property type="molecule type" value="Genomic_DNA"/>
</dbReference>